<organism evidence="1">
    <name type="scientific">Pyramimonas obovata</name>
    <dbReference type="NCBI Taxonomy" id="1411642"/>
    <lineage>
        <taxon>Eukaryota</taxon>
        <taxon>Viridiplantae</taxon>
        <taxon>Chlorophyta</taxon>
        <taxon>Pyramimonadophyceae</taxon>
        <taxon>Pyramimonadales</taxon>
        <taxon>Pyramimonadaceae</taxon>
        <taxon>Pyramimonas</taxon>
        <taxon>Pyramimonas incertae sedis</taxon>
    </lineage>
</organism>
<accession>A0A7S0QW77</accession>
<dbReference type="AlphaFoldDB" id="A0A7S0QW77"/>
<gene>
    <name evidence="1" type="ORF">POBO1169_LOCUS2657</name>
</gene>
<name>A0A7S0QW77_9CHLO</name>
<protein>
    <submittedName>
        <fullName evidence="1">Uncharacterized protein</fullName>
    </submittedName>
</protein>
<reference evidence="1" key="1">
    <citation type="submission" date="2021-01" db="EMBL/GenBank/DDBJ databases">
        <authorList>
            <person name="Corre E."/>
            <person name="Pelletier E."/>
            <person name="Niang G."/>
            <person name="Scheremetjew M."/>
            <person name="Finn R."/>
            <person name="Kale V."/>
            <person name="Holt S."/>
            <person name="Cochrane G."/>
            <person name="Meng A."/>
            <person name="Brown T."/>
            <person name="Cohen L."/>
        </authorList>
    </citation>
    <scope>NUCLEOTIDE SEQUENCE</scope>
    <source>
        <strain evidence="1">CCMP722</strain>
    </source>
</reference>
<evidence type="ECO:0000313" key="1">
    <source>
        <dbReference type="EMBL" id="CAD8652777.1"/>
    </source>
</evidence>
<dbReference type="EMBL" id="HBFA01005187">
    <property type="protein sequence ID" value="CAD8652777.1"/>
    <property type="molecule type" value="Transcribed_RNA"/>
</dbReference>
<proteinExistence type="predicted"/>
<sequence>MGGALDVTGAVTGAGAVSITDTTATSDVDTGSIVTDGGVGIALGVTVGGDVVVTSTTTTTSATTGSVKTAGGLGVAENAFVGGTGTITGAATLSDTLGVTGAATLSSTLSVTDAVDTSSTMTVAGVTTVQDATDATDESTAALVVTGGAGIGKNTYIGGILSVTDTTQATGAYAASLMTAGGLGVAMDANISGTVYAGGMSFSSVTLDAGTALTITQDTTNIITVETTGALTLASATAQDIDVASAGNVDISSASTYYSKMAAASGNYLKVYDSGIDVVTQTGSPLNITSGGDVTLATSSTTADMTIDAGQDLTINFGGVTDTGAMNIYSGTDAIFSTDYASGSLTISTATTSTTGGAVLTLTGSHTVSTTTGVRISADDESSMDLQGYGIDIYACDCTGGTCTTTCGDATLKGSGATLQAVSTSGVVNIKALDSGTVNMVADSAVNIEAQGTTTTTAAMTLTAGGYLPGTFALQQPYYYSTFSTQVSGSPAADRFAIDTNGAITFTTLSASNVEFGTNYIETTGYTQVYNAGQVNLRTNYHHKLWNYFTTISDTAYTTVATVTLEQYASVLVELVLEGEWSSAPSLYRGVYIITHNDGNTPEASASDTNYLIREDQIIAASGQSWSIQIVPSGTATATKPFAISVQASDTGITSVNVQCTVTGRINALA</sequence>